<comment type="caution">
    <text evidence="1">The sequence shown here is derived from an EMBL/GenBank/DDBJ whole genome shotgun (WGS) entry which is preliminary data.</text>
</comment>
<protein>
    <submittedName>
        <fullName evidence="1">Glycoside hydrolase family 99-like domain-containing protein</fullName>
    </submittedName>
</protein>
<reference evidence="1" key="1">
    <citation type="submission" date="2023-10" db="EMBL/GenBank/DDBJ databases">
        <title>Amphibacter perezi, gen. nov., sp. nov. a novel taxa of the family Comamonadaceae, class Betaproteobacteria isolated from the skin microbiota of Pelophylax perezi from different populations.</title>
        <authorList>
            <person name="Costa S."/>
            <person name="Proenca D.N."/>
            <person name="Lopes I."/>
            <person name="Morais P.V."/>
        </authorList>
    </citation>
    <scope>NUCLEOTIDE SEQUENCE</scope>
    <source>
        <strain evidence="1">SL12-8</strain>
    </source>
</reference>
<gene>
    <name evidence="1" type="ORF">RV045_07080</name>
</gene>
<accession>A0ACC6P1V7</accession>
<evidence type="ECO:0000313" key="2">
    <source>
        <dbReference type="Proteomes" id="UP001364695"/>
    </source>
</evidence>
<sequence>MTPFAIYFPQFYPTPTNNKAWGHGFTDWSLVANANLRDRWVRRAPRRGFYDGSSPEVHQAQIDEMKKFGLGGFAIYHYWFYTHQELDAFESTILSRVPGLPWFMIWATEGWSKRWLGDSASILHLTDSPSRSDIANHCDYLEKCFNSPDYFRINGRPLFVFYNLSHFSNPDLVLNGYRTALRERGHEIFIGHFVKNPSDVQYSSLVDATYFFEPRLFFGMQRMGRSTAAKRVHDGLKRLLSASLFSRLMLLMDKVQQRGLTYDANLFTLYLESEGRESIRRSIQCPVQDVLSPGWNNTPRYSDRFTAMGDLDAQVFAQLLLKSSDRCKQLPPLVNAWNEWSEGAAIEPCAYLESCYLDAIADVFS</sequence>
<organism evidence="1 2">
    <name type="scientific">Amphibiibacter pelophylacis</name>
    <dbReference type="NCBI Taxonomy" id="1799477"/>
    <lineage>
        <taxon>Bacteria</taxon>
        <taxon>Pseudomonadati</taxon>
        <taxon>Pseudomonadota</taxon>
        <taxon>Betaproteobacteria</taxon>
        <taxon>Burkholderiales</taxon>
        <taxon>Sphaerotilaceae</taxon>
        <taxon>Amphibiibacter</taxon>
    </lineage>
</organism>
<dbReference type="EMBL" id="JAWDIE010000009">
    <property type="protein sequence ID" value="MEJ7138191.1"/>
    <property type="molecule type" value="Genomic_DNA"/>
</dbReference>
<proteinExistence type="predicted"/>
<evidence type="ECO:0000313" key="1">
    <source>
        <dbReference type="EMBL" id="MEJ7138191.1"/>
    </source>
</evidence>
<name>A0ACC6P1V7_9BURK</name>
<dbReference type="Proteomes" id="UP001364695">
    <property type="component" value="Unassembled WGS sequence"/>
</dbReference>
<keyword evidence="2" id="KW-1185">Reference proteome</keyword>